<accession>A0A9P7KMX3</accession>
<proteinExistence type="predicted"/>
<dbReference type="Proteomes" id="UP000717328">
    <property type="component" value="Unassembled WGS sequence"/>
</dbReference>
<protein>
    <submittedName>
        <fullName evidence="1">Uncharacterized protein</fullName>
    </submittedName>
</protein>
<name>A0A9P7KMX3_9AGAR</name>
<reference evidence="1" key="1">
    <citation type="submission" date="2021-02" db="EMBL/GenBank/DDBJ databases">
        <authorList>
            <person name="Nieuwenhuis M."/>
            <person name="Van De Peppel L.J.J."/>
        </authorList>
    </citation>
    <scope>NUCLEOTIDE SEQUENCE</scope>
    <source>
        <strain evidence="1">D49</strain>
    </source>
</reference>
<evidence type="ECO:0000313" key="1">
    <source>
        <dbReference type="EMBL" id="KAG5654240.1"/>
    </source>
</evidence>
<dbReference type="AlphaFoldDB" id="A0A9P7KMX3"/>
<evidence type="ECO:0000313" key="2">
    <source>
        <dbReference type="Proteomes" id="UP000717328"/>
    </source>
</evidence>
<reference evidence="1" key="2">
    <citation type="submission" date="2021-10" db="EMBL/GenBank/DDBJ databases">
        <title>Phylogenomics reveals ancestral predisposition of the termite-cultivated fungus Termitomyces towards a domesticated lifestyle.</title>
        <authorList>
            <person name="Auxier B."/>
            <person name="Grum-Grzhimaylo A."/>
            <person name="Cardenas M.E."/>
            <person name="Lodge J.D."/>
            <person name="Laessoe T."/>
            <person name="Pedersen O."/>
            <person name="Smith M.E."/>
            <person name="Kuyper T.W."/>
            <person name="Franco-Molano E.A."/>
            <person name="Baroni T.J."/>
            <person name="Aanen D.K."/>
        </authorList>
    </citation>
    <scope>NUCLEOTIDE SEQUENCE</scope>
    <source>
        <strain evidence="1">D49</strain>
    </source>
</reference>
<organism evidence="1 2">
    <name type="scientific">Sphagnurus paluster</name>
    <dbReference type="NCBI Taxonomy" id="117069"/>
    <lineage>
        <taxon>Eukaryota</taxon>
        <taxon>Fungi</taxon>
        <taxon>Dikarya</taxon>
        <taxon>Basidiomycota</taxon>
        <taxon>Agaricomycotina</taxon>
        <taxon>Agaricomycetes</taxon>
        <taxon>Agaricomycetidae</taxon>
        <taxon>Agaricales</taxon>
        <taxon>Tricholomatineae</taxon>
        <taxon>Lyophyllaceae</taxon>
        <taxon>Sphagnurus</taxon>
    </lineage>
</organism>
<dbReference type="OrthoDB" id="3214669at2759"/>
<comment type="caution">
    <text evidence="1">The sequence shown here is derived from an EMBL/GenBank/DDBJ whole genome shotgun (WGS) entry which is preliminary data.</text>
</comment>
<gene>
    <name evidence="1" type="ORF">H0H81_005927</name>
</gene>
<sequence length="241" mass="27601">MSTINVEPLATLESLQDPDQFYNYVTQLLDTNLPLHYTDLITSNQGIWVTVLLGLSHFMVFPQISHTLSWSVFTRKVEMAEKWMELIERASTRIVGLYLETENLAHEVLTKLLDLSCAFGAWDGHDDESETAYSPLYMKGKAVRVMLTVFRVLGDSMSVNAPSDRQLWRALRTFLIECIDVIRGEQLRFQSGWKSLRTLVDFATRSNVLFPINIKFFKDAYLSASVSAFHKFSVVKYTHSS</sequence>
<dbReference type="EMBL" id="JABCKI010000015">
    <property type="protein sequence ID" value="KAG5654240.1"/>
    <property type="molecule type" value="Genomic_DNA"/>
</dbReference>
<keyword evidence="2" id="KW-1185">Reference proteome</keyword>